<keyword evidence="1" id="KW-0863">Zinc-finger</keyword>
<dbReference type="PANTHER" id="PTHR42648:SF18">
    <property type="entry name" value="RETROTRANSPOSON, UNCLASSIFIED-LIKE PROTEIN"/>
    <property type="match status" value="1"/>
</dbReference>
<keyword evidence="6" id="KW-1185">Reference proteome</keyword>
<dbReference type="SUPFAM" id="SSF57756">
    <property type="entry name" value="Retrovirus zinc finger-like domains"/>
    <property type="match status" value="1"/>
</dbReference>
<dbReference type="EMBL" id="BQNB010010038">
    <property type="protein sequence ID" value="GJS71879.1"/>
    <property type="molecule type" value="Genomic_DNA"/>
</dbReference>
<dbReference type="InterPro" id="IPR057670">
    <property type="entry name" value="SH3_retrovirus"/>
</dbReference>
<feature type="coiled-coil region" evidence="2">
    <location>
        <begin position="501"/>
        <end position="586"/>
    </location>
</feature>
<accession>A0ABQ4Y2M8</accession>
<evidence type="ECO:0000256" key="1">
    <source>
        <dbReference type="PROSITE-ProRule" id="PRU00047"/>
    </source>
</evidence>
<organism evidence="5 6">
    <name type="scientific">Tanacetum coccineum</name>
    <dbReference type="NCBI Taxonomy" id="301880"/>
    <lineage>
        <taxon>Eukaryota</taxon>
        <taxon>Viridiplantae</taxon>
        <taxon>Streptophyta</taxon>
        <taxon>Embryophyta</taxon>
        <taxon>Tracheophyta</taxon>
        <taxon>Spermatophyta</taxon>
        <taxon>Magnoliopsida</taxon>
        <taxon>eudicotyledons</taxon>
        <taxon>Gunneridae</taxon>
        <taxon>Pentapetalae</taxon>
        <taxon>asterids</taxon>
        <taxon>campanulids</taxon>
        <taxon>Asterales</taxon>
        <taxon>Asteraceae</taxon>
        <taxon>Asteroideae</taxon>
        <taxon>Anthemideae</taxon>
        <taxon>Anthemidinae</taxon>
        <taxon>Tanacetum</taxon>
    </lineage>
</organism>
<feature type="compositionally biased region" description="Polar residues" evidence="3">
    <location>
        <begin position="1141"/>
        <end position="1152"/>
    </location>
</feature>
<evidence type="ECO:0000259" key="4">
    <source>
        <dbReference type="PROSITE" id="PS50158"/>
    </source>
</evidence>
<feature type="coiled-coil region" evidence="2">
    <location>
        <begin position="868"/>
        <end position="956"/>
    </location>
</feature>
<proteinExistence type="predicted"/>
<dbReference type="Pfam" id="PF00098">
    <property type="entry name" value="zf-CCHC"/>
    <property type="match status" value="1"/>
</dbReference>
<comment type="caution">
    <text evidence="5">The sequence shown here is derived from an EMBL/GenBank/DDBJ whole genome shotgun (WGS) entry which is preliminary data.</text>
</comment>
<dbReference type="PANTHER" id="PTHR42648">
    <property type="entry name" value="TRANSPOSASE, PUTATIVE-RELATED"/>
    <property type="match status" value="1"/>
</dbReference>
<gene>
    <name evidence="5" type="ORF">Tco_0704720</name>
</gene>
<dbReference type="InterPro" id="IPR025724">
    <property type="entry name" value="GAG-pre-integrase_dom"/>
</dbReference>
<evidence type="ECO:0000313" key="6">
    <source>
        <dbReference type="Proteomes" id="UP001151760"/>
    </source>
</evidence>
<dbReference type="InterPro" id="IPR036875">
    <property type="entry name" value="Znf_CCHC_sf"/>
</dbReference>
<feature type="domain" description="CCHC-type" evidence="4">
    <location>
        <begin position="297"/>
        <end position="312"/>
    </location>
</feature>
<evidence type="ECO:0000313" key="5">
    <source>
        <dbReference type="EMBL" id="GJS71879.1"/>
    </source>
</evidence>
<dbReference type="Pfam" id="PF14223">
    <property type="entry name" value="Retrotran_gag_2"/>
    <property type="match status" value="1"/>
</dbReference>
<feature type="region of interest" description="Disordered" evidence="3">
    <location>
        <begin position="1090"/>
        <end position="1154"/>
    </location>
</feature>
<name>A0ABQ4Y2M8_9ASTR</name>
<dbReference type="Proteomes" id="UP001151760">
    <property type="component" value="Unassembled WGS sequence"/>
</dbReference>
<dbReference type="InterPro" id="IPR039537">
    <property type="entry name" value="Retrotran_Ty1/copia-like"/>
</dbReference>
<reference evidence="5" key="2">
    <citation type="submission" date="2022-01" db="EMBL/GenBank/DDBJ databases">
        <authorList>
            <person name="Yamashiro T."/>
            <person name="Shiraishi A."/>
            <person name="Satake H."/>
            <person name="Nakayama K."/>
        </authorList>
    </citation>
    <scope>NUCLEOTIDE SEQUENCE</scope>
</reference>
<dbReference type="SMART" id="SM00343">
    <property type="entry name" value="ZnF_C2HC"/>
    <property type="match status" value="1"/>
</dbReference>
<reference evidence="5" key="1">
    <citation type="journal article" date="2022" name="Int. J. Mol. Sci.">
        <title>Draft Genome of Tanacetum Coccineum: Genomic Comparison of Closely Related Tanacetum-Family Plants.</title>
        <authorList>
            <person name="Yamashiro T."/>
            <person name="Shiraishi A."/>
            <person name="Nakayama K."/>
            <person name="Satake H."/>
        </authorList>
    </citation>
    <scope>NUCLEOTIDE SEQUENCE</scope>
</reference>
<dbReference type="Pfam" id="PF25597">
    <property type="entry name" value="SH3_retrovirus"/>
    <property type="match status" value="1"/>
</dbReference>
<evidence type="ECO:0000256" key="3">
    <source>
        <dbReference type="SAM" id="MobiDB-lite"/>
    </source>
</evidence>
<keyword evidence="2" id="KW-0175">Coiled coil</keyword>
<dbReference type="Pfam" id="PF13976">
    <property type="entry name" value="gag_pre-integrs"/>
    <property type="match status" value="1"/>
</dbReference>
<dbReference type="InterPro" id="IPR001878">
    <property type="entry name" value="Znf_CCHC"/>
</dbReference>
<dbReference type="Gene3D" id="4.10.60.10">
    <property type="entry name" value="Zinc finger, CCHC-type"/>
    <property type="match status" value="1"/>
</dbReference>
<protein>
    <submittedName>
        <fullName evidence="5">Uncharacterized mitochondrial protein-like protein</fullName>
    </submittedName>
</protein>
<sequence>MVTDAPTEGQTEMNMPRMKLDSEFTPEETNSENADTQAEIILSQGLPRHIFNILNQTNTAKEIWDNVEMLMQGSGRTLQQRKEDLFDEFERFRAIGNEPIHDYFVRFHKLVNDMKITQLEIPTHQLNTKFVNNLPSYWGKYVTNVKQNMDISTTNYVHIYTHLKAYEPHATKTLKKQEQSSSIIDPLAYMAQATPTTSLPPLSTSQPQPAVLSPNDAMMATMTQIANLLSGFQKQFPPTNNQLRSSSNSRTHATVHDGQIVTETVQRRAPGNVGNTGSRGNQSYGNVTTATGKKVICYNCRGEGHVARQCKEPKRAKDSQYFKDKMLLMEAKEKGVTLDAEAEAFLANVECTAPYDQPLAMATTNIFEVNHEDAYDSDVDEGPNAAAAFMANLSSTSGTNGATTSQVNEVHTDANQIFDNVNHLLTHEMHQEEHLDSDVESDIDDNTIPYHQYQLDSEVQDVPTEVSSAPPGEISMITILDDLRTQLDGHLKVNQEQCLVNDSLRAELAKCKLEIVRLDTQQVKLDLERQVRQEQNLVTQRNARNAELEQEKVMLKTHLKSKDISIEFLKSENQKVLTDKKKLEDKYLDEIVCLKSANKVATDLLQKFQMPTHTIPMLSKKPKNASQDLHKDILGRSNPRYGKKAPVINASNAWDTDETLASAEVSMAKMKGKPGHVRPESGFYEKLNALKFVPQQELSREQVYWLPANEIASQASTPATPVTPYVPKSPPPSQVLATLHNIKAVFPQFDAIIKERTTVKPLYVSLPCYEYAKEFALQQVVPFLDYFKKHVQTADDTIVKEVAEFKEIHYALEDEYERCVLENKNLIIEKKNLLIKNDSLIAECLERDICSIVLYSDVVVTPSSNCSCDDLRLECDREHNKVLELEAEISKQKRLITESEKRFAFLEQNYVNLQLKFQNYKQCSDTSSASNAIFEINKLRDQLQGKDTTIRNLDAQINIMKVLNVGSAEGSVDKQALDTECIQLKDTITSLRIQLDGLKVDNVSLKRRYDDLSKANTYSRTAYTEKLSALTSENTKLKALVHGKTSSGPSTSETPKVLAPGMYNLGSKYLPPPKRANWVKSTPLPKKKQVTFVETPRPSLKPTPKPEVHHNKQTNVCVPLSTGVKPTSGASKPIPKRAPRNHSSLPAKSTNARRVEAHHRILNKKNRVDSHLLVKHSVFVSNSNNVCGACNKSLVSANHNDCLVLCDDSVNVKPHQTKRITHQPKKEWKPIKRVGKPIKRVWNHISKNVANTKPQWKPTGRHFSLYEMHPLTRILEPSVEPIELSPSVKSSAHITMISRFPDCKLCDPQSGSKGISEKFIGTVRFGNDDYAAIVGYGDYKLGDTIISRVYYVEGLKHNLFSVGQFCDGGLEVAFRQHSCHIRNYDMVDLLKGSRTTNLYSISLNDMMSASPVCLLSKASLTKSWLWHRRLNHLNFGTLNELARNDLVRGLPMLKYDKDHLCLSFQLGKSKKASHPLKAENTNTEVLHTLHLCGPMRKESIQRKDKDTIYELLKEQKPYIQYLRVFGSLVLSYNDSMTLVTSREADIGIFVGYAPTKKAYRIYNKRTRKIQETVHVAFDELTEGLTSVNQSRLSFDLVNDPETNSVPSYQRTGSDLFQWFDDDEVIPPPAVPIPPVNAHAAQAIENAIGGLLVGIHGLFSGRNCCLVSWITCGYLWPELEGKRFGMIQERYGLSAWCLRDRMSTPTQVLVEGSNGYAYPLCLPIAKELEFRSFEGDDSSSDGMDRLCMAGDDYEGPPIFDDDQYEMACSYFRLSKGRTVADSIAERLTRPTAYKFKTDCSIIPVWRTASIRKSDTSVLEDLKALSWKTCQEEQTATGKEISNPFIVDSLLKTIRLSLHLVIATKH</sequence>
<keyword evidence="1" id="KW-0862">Zinc</keyword>
<keyword evidence="1" id="KW-0479">Metal-binding</keyword>
<evidence type="ECO:0000256" key="2">
    <source>
        <dbReference type="SAM" id="Coils"/>
    </source>
</evidence>
<dbReference type="PROSITE" id="PS50158">
    <property type="entry name" value="ZF_CCHC"/>
    <property type="match status" value="1"/>
</dbReference>